<keyword evidence="5" id="KW-1185">Reference proteome</keyword>
<evidence type="ECO:0000259" key="3">
    <source>
        <dbReference type="Pfam" id="PF13407"/>
    </source>
</evidence>
<dbReference type="GO" id="GO:0030246">
    <property type="term" value="F:carbohydrate binding"/>
    <property type="evidence" value="ECO:0007669"/>
    <property type="project" value="TreeGrafter"/>
</dbReference>
<comment type="subcellular location">
    <subcellularLocation>
        <location evidence="1">Cell envelope</location>
    </subcellularLocation>
</comment>
<dbReference type="InterPro" id="IPR028082">
    <property type="entry name" value="Peripla_BP_I"/>
</dbReference>
<dbReference type="CDD" id="cd19992">
    <property type="entry name" value="PBP1_ABC_xylose_binding-like"/>
    <property type="match status" value="1"/>
</dbReference>
<dbReference type="PANTHER" id="PTHR30036">
    <property type="entry name" value="D-XYLOSE-BINDING PERIPLASMIC PROTEIN"/>
    <property type="match status" value="1"/>
</dbReference>
<organism evidence="4 5">
    <name type="scientific">Cryobacterium tagatosivorans</name>
    <dbReference type="NCBI Taxonomy" id="1259199"/>
    <lineage>
        <taxon>Bacteria</taxon>
        <taxon>Bacillati</taxon>
        <taxon>Actinomycetota</taxon>
        <taxon>Actinomycetes</taxon>
        <taxon>Micrococcales</taxon>
        <taxon>Microbacteriaceae</taxon>
        <taxon>Cryobacterium</taxon>
    </lineage>
</organism>
<dbReference type="InterPro" id="IPR050555">
    <property type="entry name" value="Bact_Solute-Bind_Prot2"/>
</dbReference>
<dbReference type="OrthoDB" id="4827464at2"/>
<feature type="domain" description="Periplasmic binding protein" evidence="3">
    <location>
        <begin position="83"/>
        <end position="337"/>
    </location>
</feature>
<evidence type="ECO:0000256" key="2">
    <source>
        <dbReference type="ARBA" id="ARBA00022729"/>
    </source>
</evidence>
<sequence length="395" mass="41457">MDAPTALVVTVHPFRQSCRDQGDTAVNSHFIKRPATFSGPRKRRSLIAAAAMAASLSLVALAGCSNTNSASPDSGGDGEKIVIGVAMKTQQQRRWAFDVDAMQKEADKLGVKLIVQWANDDASTQSSQIENLLSQGVDALIVTPVDDKAAAASATQAKAEGVPVVSYDIGIQGVPVDYFVIRDNPQVGVLQAEAALKFAADGNYALVEGDAANDVAQAIHTAHVATLKGKSPTVVYDQFTKNWDPTTALAEAENILSSNNDDVSAFLTANDGMATSVVQALKARGLGGKVFVSGLDADAANLKLIDQGLQTMSVWTQIDEQGKIAVDVAVKLAKGEKIKPETTVDNGSDAPIPARVAPVVAVTKENLCDFVTKIAPEGWVTPEEVFADPSQCPTS</sequence>
<dbReference type="Pfam" id="PF13407">
    <property type="entry name" value="Peripla_BP_4"/>
    <property type="match status" value="1"/>
</dbReference>
<gene>
    <name evidence="4" type="ORF">E3O23_01960</name>
</gene>
<dbReference type="EMBL" id="SOEZ01000010">
    <property type="protein sequence ID" value="TFB55978.1"/>
    <property type="molecule type" value="Genomic_DNA"/>
</dbReference>
<evidence type="ECO:0000313" key="5">
    <source>
        <dbReference type="Proteomes" id="UP000297866"/>
    </source>
</evidence>
<reference evidence="4 5" key="1">
    <citation type="submission" date="2019-03" db="EMBL/GenBank/DDBJ databases">
        <title>Genomics of glacier-inhabiting Cryobacterium strains.</title>
        <authorList>
            <person name="Liu Q."/>
            <person name="Xin Y.-H."/>
        </authorList>
    </citation>
    <scope>NUCLEOTIDE SEQUENCE [LARGE SCALE GENOMIC DNA]</scope>
    <source>
        <strain evidence="4 5">Sr47</strain>
    </source>
</reference>
<dbReference type="PANTHER" id="PTHR30036:SF1">
    <property type="entry name" value="D-XYLOSE-BINDING PERIPLASMIC PROTEIN"/>
    <property type="match status" value="1"/>
</dbReference>
<dbReference type="GO" id="GO:0030288">
    <property type="term" value="C:outer membrane-bounded periplasmic space"/>
    <property type="evidence" value="ECO:0007669"/>
    <property type="project" value="TreeGrafter"/>
</dbReference>
<dbReference type="Gene3D" id="3.40.50.2300">
    <property type="match status" value="2"/>
</dbReference>
<dbReference type="Proteomes" id="UP000297866">
    <property type="component" value="Unassembled WGS sequence"/>
</dbReference>
<keyword evidence="2" id="KW-0732">Signal</keyword>
<comment type="caution">
    <text evidence="4">The sequence shown here is derived from an EMBL/GenBank/DDBJ whole genome shotgun (WGS) entry which is preliminary data.</text>
</comment>
<dbReference type="AlphaFoldDB" id="A0A4R8UH83"/>
<name>A0A4R8UH83_9MICO</name>
<evidence type="ECO:0000256" key="1">
    <source>
        <dbReference type="ARBA" id="ARBA00004196"/>
    </source>
</evidence>
<proteinExistence type="predicted"/>
<protein>
    <submittedName>
        <fullName evidence="4">Sugar ABC transporter substrate-binding protein</fullName>
    </submittedName>
</protein>
<accession>A0A4R8UH83</accession>
<evidence type="ECO:0000313" key="4">
    <source>
        <dbReference type="EMBL" id="TFB55978.1"/>
    </source>
</evidence>
<dbReference type="SUPFAM" id="SSF53822">
    <property type="entry name" value="Periplasmic binding protein-like I"/>
    <property type="match status" value="1"/>
</dbReference>
<dbReference type="InterPro" id="IPR025997">
    <property type="entry name" value="SBP_2_dom"/>
</dbReference>